<evidence type="ECO:0000256" key="1">
    <source>
        <dbReference type="ARBA" id="ARBA00022630"/>
    </source>
</evidence>
<dbReference type="OrthoDB" id="122964at2157"/>
<dbReference type="STRING" id="294671.YLM1_1191"/>
<keyword evidence="6" id="KW-1185">Reference proteome</keyword>
<dbReference type="RefSeq" id="WP_067147257.1">
    <property type="nucleotide sequence ID" value="NZ_CP014265.1"/>
</dbReference>
<dbReference type="Proteomes" id="UP000183442">
    <property type="component" value="Unassembled WGS sequence"/>
</dbReference>
<evidence type="ECO:0000313" key="6">
    <source>
        <dbReference type="Proteomes" id="UP000066376"/>
    </source>
</evidence>
<dbReference type="GeneID" id="28489497"/>
<dbReference type="AlphaFoldDB" id="A0A126R0Y9"/>
<dbReference type="Proteomes" id="UP000066376">
    <property type="component" value="Chromosome"/>
</dbReference>
<reference evidence="4 6" key="1">
    <citation type="journal article" date="2016" name="Genome Announc.">
        <title>Draft Genome Sequence of the Rumen Methanogen Methanobrevibacter olleyae YLM1.</title>
        <authorList>
            <person name="Kelly W.J."/>
            <person name="Li D."/>
            <person name="Lambie S.C."/>
            <person name="Cox F."/>
            <person name="Attwood G.T."/>
            <person name="Altermann E."/>
            <person name="Leahy S.C."/>
        </authorList>
    </citation>
    <scope>NUCLEOTIDE SEQUENCE [LARGE SCALE GENOMIC DNA]</scope>
    <source>
        <strain evidence="4 6">YLM1</strain>
    </source>
</reference>
<gene>
    <name evidence="5" type="ORF">SAMN02910297_01274</name>
    <name evidence="4" type="ORF">YLM1_1191</name>
</gene>
<dbReference type="GO" id="GO:0010181">
    <property type="term" value="F:FMN binding"/>
    <property type="evidence" value="ECO:0007669"/>
    <property type="project" value="InterPro"/>
</dbReference>
<evidence type="ECO:0000259" key="3">
    <source>
        <dbReference type="Pfam" id="PF00724"/>
    </source>
</evidence>
<dbReference type="Pfam" id="PF00724">
    <property type="entry name" value="Oxidored_FMN"/>
    <property type="match status" value="1"/>
</dbReference>
<reference evidence="6" key="2">
    <citation type="submission" date="2016-02" db="EMBL/GenBank/DDBJ databases">
        <title>The draft genome sequence of the rumen methanogen Methanobrevibacter olleyae YLM1.</title>
        <authorList>
            <consortium name="New Zealand Agricultural Greenhouse Gas Research Centre/Pastoral Greenhouse Gas Research Consortium"/>
            <person name="Kelly W.J."/>
            <person name="Li D."/>
            <person name="Lambie S.C."/>
            <person name="Attwood G.T."/>
            <person name="Altermann E."/>
            <person name="Leahy S.C."/>
        </authorList>
    </citation>
    <scope>NUCLEOTIDE SEQUENCE [LARGE SCALE GENOMIC DNA]</scope>
    <source>
        <strain evidence="6">YLM1</strain>
    </source>
</reference>
<dbReference type="SUPFAM" id="SSF51395">
    <property type="entry name" value="FMN-linked oxidoreductases"/>
    <property type="match status" value="1"/>
</dbReference>
<reference evidence="7" key="3">
    <citation type="submission" date="2016-10" db="EMBL/GenBank/DDBJ databases">
        <authorList>
            <person name="Varghese N."/>
        </authorList>
    </citation>
    <scope>NUCLEOTIDE SEQUENCE [LARGE SCALE GENOMIC DNA]</scope>
    <source>
        <strain evidence="7">DSM 16632</strain>
    </source>
</reference>
<dbReference type="PATRIC" id="fig|294671.3.peg.1243"/>
<evidence type="ECO:0000313" key="5">
    <source>
        <dbReference type="EMBL" id="SFL58635.1"/>
    </source>
</evidence>
<evidence type="ECO:0000256" key="2">
    <source>
        <dbReference type="ARBA" id="ARBA00023002"/>
    </source>
</evidence>
<dbReference type="InterPro" id="IPR013785">
    <property type="entry name" value="Aldolase_TIM"/>
</dbReference>
<protein>
    <submittedName>
        <fullName evidence="5">2,4-dienoyl-CoA reductase</fullName>
    </submittedName>
    <submittedName>
        <fullName evidence="4">NADH-dependent flavin oxidoreductase</fullName>
    </submittedName>
</protein>
<dbReference type="EMBL" id="FOTL01000020">
    <property type="protein sequence ID" value="SFL58635.1"/>
    <property type="molecule type" value="Genomic_DNA"/>
</dbReference>
<dbReference type="GO" id="GO:0016491">
    <property type="term" value="F:oxidoreductase activity"/>
    <property type="evidence" value="ECO:0007669"/>
    <property type="project" value="UniProtKB-KW"/>
</dbReference>
<evidence type="ECO:0000313" key="7">
    <source>
        <dbReference type="Proteomes" id="UP000183442"/>
    </source>
</evidence>
<sequence>MKDIFDQVQFANFSLKSRIIRTGGWERETEDGGFIKPSVFDRYENISKSGVGLIVSEMFALDPKDRFYHYCANMNYKGFIKDYKQITEIAHKNEVPILGQLAFFFYDDGVNQKAEPNDLTVEGIRKLQAEIVIAAKKFSFAGFDGIQINMAHNFYLARFINPYFNQRTDDYGGNTENRVRVVVEIIKLIKKMLGCHVSFRINAVDGRKGGMTLDESFEIAKIFAKNGADSVQITARTISFNFGEDGGHAFLSYANRLVNELDIPIILGGTLRDMKTMNEILNTTNIGFFSLVKPFVAQADFLSEWKEKGDGVSRCKGCNNCYAKKESKCFQFD</sequence>
<dbReference type="KEGG" id="mol:YLM1_1191"/>
<keyword evidence="1" id="KW-0285">Flavoprotein</keyword>
<dbReference type="InterPro" id="IPR001155">
    <property type="entry name" value="OxRdtase_FMN_N"/>
</dbReference>
<dbReference type="Gene3D" id="3.20.20.70">
    <property type="entry name" value="Aldolase class I"/>
    <property type="match status" value="1"/>
</dbReference>
<dbReference type="InterPro" id="IPR051799">
    <property type="entry name" value="NADH_flavin_oxidoreductase"/>
</dbReference>
<reference evidence="5" key="4">
    <citation type="submission" date="2016-10" db="EMBL/GenBank/DDBJ databases">
        <authorList>
            <person name="de Groot N.N."/>
        </authorList>
    </citation>
    <scope>NUCLEOTIDE SEQUENCE [LARGE SCALE GENOMIC DNA]</scope>
    <source>
        <strain evidence="5">DSM 16632</strain>
    </source>
</reference>
<keyword evidence="2" id="KW-0560">Oxidoreductase</keyword>
<dbReference type="PANTHER" id="PTHR43656:SF2">
    <property type="entry name" value="BINDING OXIDOREDUCTASE, PUTATIVE (AFU_ORTHOLOGUE AFUA_2G08260)-RELATED"/>
    <property type="match status" value="1"/>
</dbReference>
<proteinExistence type="predicted"/>
<evidence type="ECO:0000313" key="4">
    <source>
        <dbReference type="EMBL" id="AMK15748.1"/>
    </source>
</evidence>
<dbReference type="PANTHER" id="PTHR43656">
    <property type="entry name" value="BINDING OXIDOREDUCTASE, PUTATIVE (AFU_ORTHOLOGUE AFUA_2G08260)-RELATED"/>
    <property type="match status" value="1"/>
</dbReference>
<name>A0A126R0Y9_METOL</name>
<accession>A0A126R0Y9</accession>
<feature type="domain" description="NADH:flavin oxidoreductase/NADH oxidase N-terminal" evidence="3">
    <location>
        <begin position="116"/>
        <end position="307"/>
    </location>
</feature>
<organism evidence="4 6">
    <name type="scientific">Methanobrevibacter olleyae</name>
    <dbReference type="NCBI Taxonomy" id="294671"/>
    <lineage>
        <taxon>Archaea</taxon>
        <taxon>Methanobacteriati</taxon>
        <taxon>Methanobacteriota</taxon>
        <taxon>Methanomada group</taxon>
        <taxon>Methanobacteria</taxon>
        <taxon>Methanobacteriales</taxon>
        <taxon>Methanobacteriaceae</taxon>
        <taxon>Methanobrevibacter</taxon>
    </lineage>
</organism>
<dbReference type="EMBL" id="CP014265">
    <property type="protein sequence ID" value="AMK15748.1"/>
    <property type="molecule type" value="Genomic_DNA"/>
</dbReference>